<reference evidence="3 4" key="1">
    <citation type="journal article" date="2014" name="PLoS ONE">
        <title>Global Analysis of Gene Expression Profiles in Physic Nut (Jatropha curcas L.) Seedlings Exposed to Salt Stress.</title>
        <authorList>
            <person name="Zhang L."/>
            <person name="Zhang C."/>
            <person name="Wu P."/>
            <person name="Chen Y."/>
            <person name="Li M."/>
            <person name="Jiang H."/>
            <person name="Wu G."/>
        </authorList>
    </citation>
    <scope>NUCLEOTIDE SEQUENCE [LARGE SCALE GENOMIC DNA]</scope>
    <source>
        <strain evidence="4">cv. GZQX0401</strain>
        <tissue evidence="3">Young leaves</tissue>
    </source>
</reference>
<evidence type="ECO:0000256" key="1">
    <source>
        <dbReference type="SAM" id="MobiDB-lite"/>
    </source>
</evidence>
<protein>
    <submittedName>
        <fullName evidence="3">Uncharacterized protein</fullName>
    </submittedName>
</protein>
<feature type="signal peptide" evidence="2">
    <location>
        <begin position="1"/>
        <end position="19"/>
    </location>
</feature>
<sequence length="96" mass="10855">MRVIPLLVFLLVMADSSFAMNKKMVMTIGDDLSSLAAKSSIPVRRMENEKLEMKENEKLEVKENSLDTNLEPNLNNHHSIPRQSFGGYVNNQDGHP</sequence>
<dbReference type="Proteomes" id="UP000027138">
    <property type="component" value="Unassembled WGS sequence"/>
</dbReference>
<evidence type="ECO:0000313" key="3">
    <source>
        <dbReference type="EMBL" id="KDP29185.1"/>
    </source>
</evidence>
<evidence type="ECO:0000256" key="2">
    <source>
        <dbReference type="SAM" id="SignalP"/>
    </source>
</evidence>
<keyword evidence="2" id="KW-0732">Signal</keyword>
<gene>
    <name evidence="3" type="ORF">JCGZ_16574</name>
</gene>
<feature type="region of interest" description="Disordered" evidence="1">
    <location>
        <begin position="65"/>
        <end position="96"/>
    </location>
</feature>
<accession>A0A067KA74</accession>
<keyword evidence="4" id="KW-1185">Reference proteome</keyword>
<dbReference type="AlphaFoldDB" id="A0A067KA74"/>
<feature type="compositionally biased region" description="Polar residues" evidence="1">
    <location>
        <begin position="66"/>
        <end position="82"/>
    </location>
</feature>
<feature type="chain" id="PRO_5001642636" evidence="2">
    <location>
        <begin position="20"/>
        <end position="96"/>
    </location>
</feature>
<organism evidence="3 4">
    <name type="scientific">Jatropha curcas</name>
    <name type="common">Barbados nut</name>
    <dbReference type="NCBI Taxonomy" id="180498"/>
    <lineage>
        <taxon>Eukaryota</taxon>
        <taxon>Viridiplantae</taxon>
        <taxon>Streptophyta</taxon>
        <taxon>Embryophyta</taxon>
        <taxon>Tracheophyta</taxon>
        <taxon>Spermatophyta</taxon>
        <taxon>Magnoliopsida</taxon>
        <taxon>eudicotyledons</taxon>
        <taxon>Gunneridae</taxon>
        <taxon>Pentapetalae</taxon>
        <taxon>rosids</taxon>
        <taxon>fabids</taxon>
        <taxon>Malpighiales</taxon>
        <taxon>Euphorbiaceae</taxon>
        <taxon>Crotonoideae</taxon>
        <taxon>Jatropheae</taxon>
        <taxon>Jatropha</taxon>
    </lineage>
</organism>
<dbReference type="EMBL" id="KK914761">
    <property type="protein sequence ID" value="KDP29185.1"/>
    <property type="molecule type" value="Genomic_DNA"/>
</dbReference>
<proteinExistence type="predicted"/>
<name>A0A067KA74_JATCU</name>
<dbReference type="OrthoDB" id="1741865at2759"/>
<evidence type="ECO:0000313" key="4">
    <source>
        <dbReference type="Proteomes" id="UP000027138"/>
    </source>
</evidence>